<dbReference type="InterPro" id="IPR011333">
    <property type="entry name" value="SKP1/BTB/POZ_sf"/>
</dbReference>
<dbReference type="AlphaFoldDB" id="A0AAN6RK70"/>
<dbReference type="PANTHER" id="PTHR47843:SF5">
    <property type="entry name" value="BTB_POZ DOMAIN PROTEIN"/>
    <property type="match status" value="1"/>
</dbReference>
<evidence type="ECO:0000259" key="1">
    <source>
        <dbReference type="PROSITE" id="PS50097"/>
    </source>
</evidence>
<dbReference type="CDD" id="cd18186">
    <property type="entry name" value="BTB_POZ_ZBTB_KLHL-like"/>
    <property type="match status" value="1"/>
</dbReference>
<name>A0AAN6RK70_9PLEO</name>
<dbReference type="Gene3D" id="3.30.710.10">
    <property type="entry name" value="Potassium Channel Kv1.1, Chain A"/>
    <property type="match status" value="1"/>
</dbReference>
<evidence type="ECO:0000313" key="3">
    <source>
        <dbReference type="Proteomes" id="UP001280581"/>
    </source>
</evidence>
<gene>
    <name evidence="2" type="ORF">GRF29_8g316789</name>
</gene>
<dbReference type="Pfam" id="PF00651">
    <property type="entry name" value="BTB"/>
    <property type="match status" value="1"/>
</dbReference>
<proteinExistence type="predicted"/>
<dbReference type="Proteomes" id="UP001280581">
    <property type="component" value="Unassembled WGS sequence"/>
</dbReference>
<keyword evidence="3" id="KW-1185">Reference proteome</keyword>
<dbReference type="InterPro" id="IPR000210">
    <property type="entry name" value="BTB/POZ_dom"/>
</dbReference>
<dbReference type="PANTHER" id="PTHR47843">
    <property type="entry name" value="BTB DOMAIN-CONTAINING PROTEIN-RELATED"/>
    <property type="match status" value="1"/>
</dbReference>
<reference evidence="2 3" key="1">
    <citation type="submission" date="2021-02" db="EMBL/GenBank/DDBJ databases">
        <title>Genome assembly of Pseudopithomyces chartarum.</title>
        <authorList>
            <person name="Jauregui R."/>
            <person name="Singh J."/>
            <person name="Voisey C."/>
        </authorList>
    </citation>
    <scope>NUCLEOTIDE SEQUENCE [LARGE SCALE GENOMIC DNA]</scope>
    <source>
        <strain evidence="2 3">AGR01</strain>
    </source>
</reference>
<protein>
    <recommendedName>
        <fullName evidence="1">BTB domain-containing protein</fullName>
    </recommendedName>
</protein>
<feature type="domain" description="BTB" evidence="1">
    <location>
        <begin position="28"/>
        <end position="96"/>
    </location>
</feature>
<evidence type="ECO:0000313" key="2">
    <source>
        <dbReference type="EMBL" id="KAK3215543.1"/>
    </source>
</evidence>
<comment type="caution">
    <text evidence="2">The sequence shown here is derived from an EMBL/GenBank/DDBJ whole genome shotgun (WGS) entry which is preliminary data.</text>
</comment>
<dbReference type="SUPFAM" id="SSF54695">
    <property type="entry name" value="POZ domain"/>
    <property type="match status" value="1"/>
</dbReference>
<dbReference type="PROSITE" id="PS50097">
    <property type="entry name" value="BTB"/>
    <property type="match status" value="1"/>
</dbReference>
<sequence>MPVPPNEEFPFRSANYPLFVAINTGANSDLRITCKGHTWKVHKAIVCPGSTFIRGALDFSVGKEAEDDCIDFPEDEPEDIRRMIVFMYALDYDPTDFRKCMNLHGVNLARSARTEDQKVSEYHEGAVHASRCACHFPTELPPAERTKTTEGLVHACNNPLSIHAMMYTIGDKYGVVGLCEAARRKFALTLYSREHLGGDDFIDAVAIAYSTTPDSNRGIRDEVVNCFEREYHVKLEKYPEIEANLAEFNTVSMKILVALQHAMIIQLTLEE</sequence>
<dbReference type="EMBL" id="WVTA01000002">
    <property type="protein sequence ID" value="KAK3215543.1"/>
    <property type="molecule type" value="Genomic_DNA"/>
</dbReference>
<accession>A0AAN6RK70</accession>
<organism evidence="2 3">
    <name type="scientific">Pseudopithomyces chartarum</name>
    <dbReference type="NCBI Taxonomy" id="1892770"/>
    <lineage>
        <taxon>Eukaryota</taxon>
        <taxon>Fungi</taxon>
        <taxon>Dikarya</taxon>
        <taxon>Ascomycota</taxon>
        <taxon>Pezizomycotina</taxon>
        <taxon>Dothideomycetes</taxon>
        <taxon>Pleosporomycetidae</taxon>
        <taxon>Pleosporales</taxon>
        <taxon>Massarineae</taxon>
        <taxon>Didymosphaeriaceae</taxon>
        <taxon>Pseudopithomyces</taxon>
    </lineage>
</organism>